<feature type="transmembrane region" description="Helical" evidence="1">
    <location>
        <begin position="90"/>
        <end position="114"/>
    </location>
</feature>
<reference evidence="3" key="1">
    <citation type="submission" date="2019-10" db="EMBL/GenBank/DDBJ databases">
        <authorList>
            <consortium name="DOE Joint Genome Institute"/>
            <person name="Kuo A."/>
            <person name="Miyauchi S."/>
            <person name="Kiss E."/>
            <person name="Drula E."/>
            <person name="Kohler A."/>
            <person name="Sanchez-Garcia M."/>
            <person name="Andreopoulos B."/>
            <person name="Barry K.W."/>
            <person name="Bonito G."/>
            <person name="Buee M."/>
            <person name="Carver A."/>
            <person name="Chen C."/>
            <person name="Cichocki N."/>
            <person name="Clum A."/>
            <person name="Culley D."/>
            <person name="Crous P.W."/>
            <person name="Fauchery L."/>
            <person name="Girlanda M."/>
            <person name="Hayes R."/>
            <person name="Keri Z."/>
            <person name="LaButti K."/>
            <person name="Lipzen A."/>
            <person name="Lombard V."/>
            <person name="Magnuson J."/>
            <person name="Maillard F."/>
            <person name="Morin E."/>
            <person name="Murat C."/>
            <person name="Nolan M."/>
            <person name="Ohm R."/>
            <person name="Pangilinan J."/>
            <person name="Pereira M."/>
            <person name="Perotto S."/>
            <person name="Peter M."/>
            <person name="Riley R."/>
            <person name="Sitrit Y."/>
            <person name="Stielow B."/>
            <person name="Szollosi G."/>
            <person name="Zifcakova L."/>
            <person name="Stursova M."/>
            <person name="Spatafora J.W."/>
            <person name="Tedersoo L."/>
            <person name="Vaario L.-M."/>
            <person name="Yamada A."/>
            <person name="Yan M."/>
            <person name="Wang P."/>
            <person name="Xu J."/>
            <person name="Bruns T."/>
            <person name="Baldrian P."/>
            <person name="Vilgalys R."/>
            <person name="Henrissat B."/>
            <person name="Grigoriev I.V."/>
            <person name="Hibbett D."/>
            <person name="Nagy L.G."/>
            <person name="Martin F.M."/>
        </authorList>
    </citation>
    <scope>NUCLEOTIDE SEQUENCE</scope>
    <source>
        <strain evidence="3">Prilba</strain>
    </source>
</reference>
<evidence type="ECO:0000259" key="2">
    <source>
        <dbReference type="Pfam" id="PF20153"/>
    </source>
</evidence>
<organism evidence="3 4">
    <name type="scientific">Russula ochroleuca</name>
    <dbReference type="NCBI Taxonomy" id="152965"/>
    <lineage>
        <taxon>Eukaryota</taxon>
        <taxon>Fungi</taxon>
        <taxon>Dikarya</taxon>
        <taxon>Basidiomycota</taxon>
        <taxon>Agaricomycotina</taxon>
        <taxon>Agaricomycetes</taxon>
        <taxon>Russulales</taxon>
        <taxon>Russulaceae</taxon>
        <taxon>Russula</taxon>
    </lineage>
</organism>
<gene>
    <name evidence="3" type="ORF">DFH94DRAFT_635628</name>
</gene>
<name>A0A9P5MRE2_9AGAM</name>
<evidence type="ECO:0000313" key="3">
    <source>
        <dbReference type="EMBL" id="KAF8475135.1"/>
    </source>
</evidence>
<dbReference type="OrthoDB" id="3219854at2759"/>
<feature type="non-terminal residue" evidence="3">
    <location>
        <position position="183"/>
    </location>
</feature>
<sequence length="183" mass="20546">MYCKIADDEDNKMVEYCQKEADGILIFIGLFSATVGALLTTSIPDLKPNSQDTSAFYLENIYQLQFNTTISHPSTTPALAKPLAFSPPRYAIWVNSLWFLSLTVSLWGATLATLSRNWAVQYISVNLPPRYTPDKRARMRAIFANGNPGPYVIWGTRAETTLLHFSLLLFIAGGLIYLFNINR</sequence>
<comment type="caution">
    <text evidence="3">The sequence shown here is derived from an EMBL/GenBank/DDBJ whole genome shotgun (WGS) entry which is preliminary data.</text>
</comment>
<keyword evidence="1" id="KW-1133">Transmembrane helix</keyword>
<keyword evidence="4" id="KW-1185">Reference proteome</keyword>
<accession>A0A9P5MRE2</accession>
<feature type="domain" description="DUF6535" evidence="2">
    <location>
        <begin position="2"/>
        <end position="180"/>
    </location>
</feature>
<feature type="transmembrane region" description="Helical" evidence="1">
    <location>
        <begin position="21"/>
        <end position="43"/>
    </location>
</feature>
<dbReference type="AlphaFoldDB" id="A0A9P5MRE2"/>
<feature type="transmembrane region" description="Helical" evidence="1">
    <location>
        <begin position="162"/>
        <end position="181"/>
    </location>
</feature>
<dbReference type="InterPro" id="IPR045338">
    <property type="entry name" value="DUF6535"/>
</dbReference>
<proteinExistence type="predicted"/>
<evidence type="ECO:0000313" key="4">
    <source>
        <dbReference type="Proteomes" id="UP000759537"/>
    </source>
</evidence>
<keyword evidence="1" id="KW-0472">Membrane</keyword>
<protein>
    <recommendedName>
        <fullName evidence="2">DUF6535 domain-containing protein</fullName>
    </recommendedName>
</protein>
<dbReference type="EMBL" id="WHVB01000016">
    <property type="protein sequence ID" value="KAF8475135.1"/>
    <property type="molecule type" value="Genomic_DNA"/>
</dbReference>
<evidence type="ECO:0000256" key="1">
    <source>
        <dbReference type="SAM" id="Phobius"/>
    </source>
</evidence>
<dbReference type="Proteomes" id="UP000759537">
    <property type="component" value="Unassembled WGS sequence"/>
</dbReference>
<keyword evidence="1" id="KW-0812">Transmembrane</keyword>
<reference evidence="3" key="2">
    <citation type="journal article" date="2020" name="Nat. Commun.">
        <title>Large-scale genome sequencing of mycorrhizal fungi provides insights into the early evolution of symbiotic traits.</title>
        <authorList>
            <person name="Miyauchi S."/>
            <person name="Kiss E."/>
            <person name="Kuo A."/>
            <person name="Drula E."/>
            <person name="Kohler A."/>
            <person name="Sanchez-Garcia M."/>
            <person name="Morin E."/>
            <person name="Andreopoulos B."/>
            <person name="Barry K.W."/>
            <person name="Bonito G."/>
            <person name="Buee M."/>
            <person name="Carver A."/>
            <person name="Chen C."/>
            <person name="Cichocki N."/>
            <person name="Clum A."/>
            <person name="Culley D."/>
            <person name="Crous P.W."/>
            <person name="Fauchery L."/>
            <person name="Girlanda M."/>
            <person name="Hayes R.D."/>
            <person name="Keri Z."/>
            <person name="LaButti K."/>
            <person name="Lipzen A."/>
            <person name="Lombard V."/>
            <person name="Magnuson J."/>
            <person name="Maillard F."/>
            <person name="Murat C."/>
            <person name="Nolan M."/>
            <person name="Ohm R.A."/>
            <person name="Pangilinan J."/>
            <person name="Pereira M.F."/>
            <person name="Perotto S."/>
            <person name="Peter M."/>
            <person name="Pfister S."/>
            <person name="Riley R."/>
            <person name="Sitrit Y."/>
            <person name="Stielow J.B."/>
            <person name="Szollosi G."/>
            <person name="Zifcakova L."/>
            <person name="Stursova M."/>
            <person name="Spatafora J.W."/>
            <person name="Tedersoo L."/>
            <person name="Vaario L.M."/>
            <person name="Yamada A."/>
            <person name="Yan M."/>
            <person name="Wang P."/>
            <person name="Xu J."/>
            <person name="Bruns T."/>
            <person name="Baldrian P."/>
            <person name="Vilgalys R."/>
            <person name="Dunand C."/>
            <person name="Henrissat B."/>
            <person name="Grigoriev I.V."/>
            <person name="Hibbett D."/>
            <person name="Nagy L.G."/>
            <person name="Martin F.M."/>
        </authorList>
    </citation>
    <scope>NUCLEOTIDE SEQUENCE</scope>
    <source>
        <strain evidence="3">Prilba</strain>
    </source>
</reference>
<dbReference type="Pfam" id="PF20153">
    <property type="entry name" value="DUF6535"/>
    <property type="match status" value="1"/>
</dbReference>